<sequence>MLRPIEIQNPQNIFKSPFDHRTPPRTLPLSYHLRIKSPLSLSLLLHFHFSLSLTFFCNSLFQVCIYVKIISETSPFLLLLLRRLCDFNAHSIFIEIQYLYFIRRPRSSRSSPSPNHVVLVVTVTER</sequence>
<reference evidence="1 2" key="1">
    <citation type="submission" date="2021-09" db="EMBL/GenBank/DDBJ databases">
        <title>Genomic insights and catalytic innovation underlie evolution of tropane alkaloids biosynthesis.</title>
        <authorList>
            <person name="Wang Y.-J."/>
            <person name="Tian T."/>
            <person name="Huang J.-P."/>
            <person name="Huang S.-X."/>
        </authorList>
    </citation>
    <scope>NUCLEOTIDE SEQUENCE [LARGE SCALE GENOMIC DNA]</scope>
    <source>
        <strain evidence="1">KIB-2018</strain>
        <tissue evidence="1">Leaf</tissue>
    </source>
</reference>
<dbReference type="EMBL" id="JAIWQS010000003">
    <property type="protein sequence ID" value="KAJ8770050.1"/>
    <property type="molecule type" value="Genomic_DNA"/>
</dbReference>
<comment type="caution">
    <text evidence="1">The sequence shown here is derived from an EMBL/GenBank/DDBJ whole genome shotgun (WGS) entry which is preliminary data.</text>
</comment>
<dbReference type="AlphaFoldDB" id="A0AAV8TSW3"/>
<evidence type="ECO:0000313" key="1">
    <source>
        <dbReference type="EMBL" id="KAJ8770050.1"/>
    </source>
</evidence>
<name>A0AAV8TSW3_9ROSI</name>
<proteinExistence type="predicted"/>
<accession>A0AAV8TSW3</accession>
<gene>
    <name evidence="1" type="ORF">K2173_010038</name>
</gene>
<protein>
    <submittedName>
        <fullName evidence="1">Uncharacterized protein</fullName>
    </submittedName>
</protein>
<keyword evidence="2" id="KW-1185">Reference proteome</keyword>
<organism evidence="1 2">
    <name type="scientific">Erythroxylum novogranatense</name>
    <dbReference type="NCBI Taxonomy" id="1862640"/>
    <lineage>
        <taxon>Eukaryota</taxon>
        <taxon>Viridiplantae</taxon>
        <taxon>Streptophyta</taxon>
        <taxon>Embryophyta</taxon>
        <taxon>Tracheophyta</taxon>
        <taxon>Spermatophyta</taxon>
        <taxon>Magnoliopsida</taxon>
        <taxon>eudicotyledons</taxon>
        <taxon>Gunneridae</taxon>
        <taxon>Pentapetalae</taxon>
        <taxon>rosids</taxon>
        <taxon>fabids</taxon>
        <taxon>Malpighiales</taxon>
        <taxon>Erythroxylaceae</taxon>
        <taxon>Erythroxylum</taxon>
    </lineage>
</organism>
<evidence type="ECO:0000313" key="2">
    <source>
        <dbReference type="Proteomes" id="UP001159364"/>
    </source>
</evidence>
<dbReference type="Proteomes" id="UP001159364">
    <property type="component" value="Linkage Group LG03"/>
</dbReference>